<dbReference type="Proteomes" id="UP000008177">
    <property type="component" value="Unplaced contigs"/>
</dbReference>
<dbReference type="InParanoid" id="G2XQ12"/>
<proteinExistence type="predicted"/>
<evidence type="ECO:0000313" key="1">
    <source>
        <dbReference type="EMBL" id="CCD42900.1"/>
    </source>
</evidence>
<dbReference type="HOGENOM" id="CLU_2589444_0_0_1"/>
<reference evidence="2" key="1">
    <citation type="journal article" date="2011" name="PLoS Genet.">
        <title>Genomic analysis of the necrotrophic fungal pathogens Sclerotinia sclerotiorum and Botrytis cinerea.</title>
        <authorList>
            <person name="Amselem J."/>
            <person name="Cuomo C.A."/>
            <person name="van Kan J.A."/>
            <person name="Viaud M."/>
            <person name="Benito E.P."/>
            <person name="Couloux A."/>
            <person name="Coutinho P.M."/>
            <person name="de Vries R.P."/>
            <person name="Dyer P.S."/>
            <person name="Fillinger S."/>
            <person name="Fournier E."/>
            <person name="Gout L."/>
            <person name="Hahn M."/>
            <person name="Kohn L."/>
            <person name="Lapalu N."/>
            <person name="Plummer K.M."/>
            <person name="Pradier J.M."/>
            <person name="Quevillon E."/>
            <person name="Sharon A."/>
            <person name="Simon A."/>
            <person name="ten Have A."/>
            <person name="Tudzynski B."/>
            <person name="Tudzynski P."/>
            <person name="Wincker P."/>
            <person name="Andrew M."/>
            <person name="Anthouard V."/>
            <person name="Beever R.E."/>
            <person name="Beffa R."/>
            <person name="Benoit I."/>
            <person name="Bouzid O."/>
            <person name="Brault B."/>
            <person name="Chen Z."/>
            <person name="Choquer M."/>
            <person name="Collemare J."/>
            <person name="Cotton P."/>
            <person name="Danchin E.G."/>
            <person name="Da Silva C."/>
            <person name="Gautier A."/>
            <person name="Giraud C."/>
            <person name="Giraud T."/>
            <person name="Gonzalez C."/>
            <person name="Grossetete S."/>
            <person name="Guldener U."/>
            <person name="Henrissat B."/>
            <person name="Howlett B.J."/>
            <person name="Kodira C."/>
            <person name="Kretschmer M."/>
            <person name="Lappartient A."/>
            <person name="Leroch M."/>
            <person name="Levis C."/>
            <person name="Mauceli E."/>
            <person name="Neuveglise C."/>
            <person name="Oeser B."/>
            <person name="Pearson M."/>
            <person name="Poulain J."/>
            <person name="Poussereau N."/>
            <person name="Quesneville H."/>
            <person name="Rascle C."/>
            <person name="Schumacher J."/>
            <person name="Segurens B."/>
            <person name="Sexton A."/>
            <person name="Silva E."/>
            <person name="Sirven C."/>
            <person name="Soanes D.M."/>
            <person name="Talbot N.J."/>
            <person name="Templeton M."/>
            <person name="Yandava C."/>
            <person name="Yarden O."/>
            <person name="Zeng Q."/>
            <person name="Rollins J.A."/>
            <person name="Lebrun M.H."/>
            <person name="Dickman M."/>
        </authorList>
    </citation>
    <scope>NUCLEOTIDE SEQUENCE [LARGE SCALE GENOMIC DNA]</scope>
    <source>
        <strain evidence="2">T4</strain>
    </source>
</reference>
<accession>G2XQ12</accession>
<sequence length="80" mass="9406">MILILISSFEIMSIQIYQTFLRRGGHRTKSFEYTLKDGPDLTNDFRVTYQARGEGQQANYIDVKLRIAKEFSRRLFVANK</sequence>
<organism evidence="1 2">
    <name type="scientific">Botryotinia fuckeliana (strain T4)</name>
    <name type="common">Noble rot fungus</name>
    <name type="synonym">Botrytis cinerea</name>
    <dbReference type="NCBI Taxonomy" id="999810"/>
    <lineage>
        <taxon>Eukaryota</taxon>
        <taxon>Fungi</taxon>
        <taxon>Dikarya</taxon>
        <taxon>Ascomycota</taxon>
        <taxon>Pezizomycotina</taxon>
        <taxon>Leotiomycetes</taxon>
        <taxon>Helotiales</taxon>
        <taxon>Sclerotiniaceae</taxon>
        <taxon>Botrytis</taxon>
    </lineage>
</organism>
<protein>
    <submittedName>
        <fullName evidence="1">Uncharacterized protein</fullName>
    </submittedName>
</protein>
<evidence type="ECO:0000313" key="2">
    <source>
        <dbReference type="Proteomes" id="UP000008177"/>
    </source>
</evidence>
<gene>
    <name evidence="1" type="ORF">BofuT4_uP071960.1</name>
</gene>
<name>G2XQ12_BOTF4</name>
<dbReference type="EMBL" id="FQ790250">
    <property type="protein sequence ID" value="CCD42900.1"/>
    <property type="molecule type" value="Genomic_DNA"/>
</dbReference>
<dbReference type="AlphaFoldDB" id="G2XQ12"/>